<dbReference type="STRING" id="1399860.A0A2C5YBG0"/>
<accession>A0A2C5YBG0</accession>
<keyword evidence="8 9" id="KW-0560">Oxidoreductase</keyword>
<feature type="binding site" evidence="9">
    <location>
        <begin position="437"/>
        <end position="440"/>
    </location>
    <ligand>
        <name>FAD</name>
        <dbReference type="ChEBI" id="CHEBI:57692"/>
    </ligand>
</feature>
<dbReference type="InterPro" id="IPR008254">
    <property type="entry name" value="Flavodoxin/NO_synth"/>
</dbReference>
<dbReference type="PROSITE" id="PS50902">
    <property type="entry name" value="FLAVODOXIN_LIKE"/>
    <property type="match status" value="1"/>
</dbReference>
<feature type="binding site" evidence="9">
    <location>
        <position position="480"/>
    </location>
    <ligand>
        <name>NADP(+)</name>
        <dbReference type="ChEBI" id="CHEBI:58349"/>
    </ligand>
</feature>
<dbReference type="Gene3D" id="2.40.30.10">
    <property type="entry name" value="Translation factors"/>
    <property type="match status" value="1"/>
</dbReference>
<dbReference type="HAMAP" id="MF_03178">
    <property type="entry name" value="NDOR1"/>
    <property type="match status" value="1"/>
</dbReference>
<dbReference type="Proteomes" id="UP000226192">
    <property type="component" value="Unassembled WGS sequence"/>
</dbReference>
<keyword evidence="3 9" id="KW-0963">Cytoplasm</keyword>
<comment type="catalytic activity">
    <reaction evidence="9">
        <text>2 oxidized [2Fe-2S]-[protein] + NADPH = 2 reduced [2Fe-2S]-[protein] + NADP(+) + H(+)</text>
        <dbReference type="Rhea" id="RHEA:67716"/>
        <dbReference type="Rhea" id="RHEA-COMP:17327"/>
        <dbReference type="Rhea" id="RHEA-COMP:17328"/>
        <dbReference type="ChEBI" id="CHEBI:15378"/>
        <dbReference type="ChEBI" id="CHEBI:33737"/>
        <dbReference type="ChEBI" id="CHEBI:33738"/>
        <dbReference type="ChEBI" id="CHEBI:57783"/>
        <dbReference type="ChEBI" id="CHEBI:58349"/>
    </reaction>
</comment>
<dbReference type="GO" id="GO:0005739">
    <property type="term" value="C:mitochondrion"/>
    <property type="evidence" value="ECO:0007669"/>
    <property type="project" value="UniProtKB-SubCell"/>
</dbReference>
<evidence type="ECO:0000256" key="3">
    <source>
        <dbReference type="ARBA" id="ARBA00022490"/>
    </source>
</evidence>
<sequence length="653" mass="73873">MDASTRSSLVLYGSETGNAQDMAQEVDQRLQRLRFKSRVDELNAVELSALLEYRLVIFVISTTGQGDVPHNASAFWKRLLRRRLPPTCLSTLRFTCLGLGDSTYLKFNWAARKLIRRLELLGATAFMEPCEADEQFPQGIHGSFVRWADDLTTYLDKHYPLAPGLLPIPDEVNLAPRWSLEPALRRLHDQDPRNDARQNAPSGFRPIPDSWTATLVVDERLTPQSHWQDVRLLSFNVASRRSEPNEPLRCHPGDCLTIYPKNLADNAQRLIQLMAWDSVADQDLDLSLCHDLPRDLYPPSPCTLRGLLVHCIDLTAVPRRSFLKSLSYFCSDPDHRQRLAEFSTLEFLDEYFDYATRSRRTIMEVLEDFPSVRVPPQRLLDVFPLIRGRDFSIANGGDGMLIQQDSSSQSTTTMATRVELLIALVRYRTILRKPRQGLCSQYLANLAPGAVLCVSHKPALSPVHGPDSARRPLIAMATGTGVAPVRSLLYERATYPHAAPALLFFGSRNRNADFFFADEWRALASSAPEPDAQDLDAQDQVTNDKRIGQGEKNELIKSLKDKHEPLRVFAAFSRDQREKIYVQDLVRREAPRIASLMPLRPIFVICGGSSKMADACRSAICDLYLDAASNHDPIDIGERQRLLAQATWWQEIW</sequence>
<feature type="binding site" evidence="9">
    <location>
        <begin position="61"/>
        <end position="64"/>
    </location>
    <ligand>
        <name>FMN</name>
        <dbReference type="ChEBI" id="CHEBI:58210"/>
    </ligand>
</feature>
<dbReference type="InterPro" id="IPR001709">
    <property type="entry name" value="Flavoprot_Pyr_Nucl_cyt_Rdtase"/>
</dbReference>
<dbReference type="PRINTS" id="PR00371">
    <property type="entry name" value="FPNCR"/>
</dbReference>
<comment type="similarity">
    <text evidence="9">Belongs to the NADPH-dependent diflavin oxidoreductase NDOR1 family.</text>
</comment>
<evidence type="ECO:0000256" key="6">
    <source>
        <dbReference type="ARBA" id="ARBA00022827"/>
    </source>
</evidence>
<keyword evidence="4 9" id="KW-0285">Flavoprotein</keyword>
<dbReference type="EC" id="1.18.1.-" evidence="9"/>
<dbReference type="GO" id="GO:0050661">
    <property type="term" value="F:NADP binding"/>
    <property type="evidence" value="ECO:0007669"/>
    <property type="project" value="UniProtKB-UniRule"/>
</dbReference>
<evidence type="ECO:0000313" key="13">
    <source>
        <dbReference type="EMBL" id="PHH64592.1"/>
    </source>
</evidence>
<comment type="caution">
    <text evidence="13">The sequence shown here is derived from an EMBL/GenBank/DDBJ whole genome shotgun (WGS) entry which is preliminary data.</text>
</comment>
<feature type="binding site" evidence="9">
    <location>
        <begin position="573"/>
        <end position="574"/>
    </location>
    <ligand>
        <name>NADP(+)</name>
        <dbReference type="ChEBI" id="CHEBI:58349"/>
    </ligand>
</feature>
<comment type="subunit">
    <text evidence="9">Interacts with DRE2; as part of the cytosolic iron-sulfur (Fe-S) protein assembly (CIA) machinery.</text>
</comment>
<dbReference type="Gene3D" id="3.40.50.80">
    <property type="entry name" value="Nucleotide-binding domain of ferredoxin-NADP reductase (FNR) module"/>
    <property type="match status" value="1"/>
</dbReference>
<dbReference type="PRINTS" id="PR00369">
    <property type="entry name" value="FLAVODOXIN"/>
</dbReference>
<evidence type="ECO:0000313" key="14">
    <source>
        <dbReference type="Proteomes" id="UP000226192"/>
    </source>
</evidence>
<dbReference type="OrthoDB" id="1856718at2759"/>
<dbReference type="Pfam" id="PF00667">
    <property type="entry name" value="FAD_binding_1"/>
    <property type="match status" value="1"/>
</dbReference>
<feature type="region of interest" description="Disordered" evidence="10">
    <location>
        <begin position="527"/>
        <end position="549"/>
    </location>
</feature>
<dbReference type="InterPro" id="IPR017927">
    <property type="entry name" value="FAD-bd_FR_type"/>
</dbReference>
<comment type="subcellular location">
    <subcellularLocation>
        <location evidence="9">Cytoplasm</location>
    </subcellularLocation>
    <subcellularLocation>
        <location evidence="9">Mitochondrion</location>
    </subcellularLocation>
    <text evidence="9">Relocalizes to mitochondria after H(2)O(2) exposure.</text>
</comment>
<name>A0A2C5YBG0_9HYPO</name>
<comment type="function">
    <text evidence="9">NADPH-dependent reductase which is a central component of the cytosolic iron-sulfur (Fe-S) protein assembly (CIA) machinery. Transfers electrons from NADPH via its FAD and FMN prosthetic groups to the [2Fe-2S] cluster of DRE2, another key component of the CIA machinery. In turn, this reduced cluster provides electrons for assembly of cytosolic iron-sulfur cluster proteins. Positively controls H(2)O(2)-induced cell death.</text>
</comment>
<dbReference type="PROSITE" id="PS51384">
    <property type="entry name" value="FAD_FR"/>
    <property type="match status" value="1"/>
</dbReference>
<feature type="binding site" evidence="9">
    <location>
        <begin position="579"/>
        <end position="583"/>
    </location>
    <ligand>
        <name>NADP(+)</name>
        <dbReference type="ChEBI" id="CHEBI:58349"/>
    </ligand>
</feature>
<evidence type="ECO:0000259" key="12">
    <source>
        <dbReference type="PROSITE" id="PS51384"/>
    </source>
</evidence>
<feature type="binding site" evidence="9">
    <location>
        <position position="648"/>
    </location>
    <ligand>
        <name>FAD</name>
        <dbReference type="ChEBI" id="CHEBI:57692"/>
    </ligand>
</feature>
<evidence type="ECO:0000256" key="8">
    <source>
        <dbReference type="ARBA" id="ARBA00023002"/>
    </source>
</evidence>
<evidence type="ECO:0000256" key="9">
    <source>
        <dbReference type="HAMAP-Rule" id="MF_03178"/>
    </source>
</evidence>
<dbReference type="EMBL" id="NJET01000028">
    <property type="protein sequence ID" value="PHH64592.1"/>
    <property type="molecule type" value="Genomic_DNA"/>
</dbReference>
<dbReference type="InterPro" id="IPR003097">
    <property type="entry name" value="CysJ-like_FAD-binding"/>
</dbReference>
<dbReference type="InterPro" id="IPR039261">
    <property type="entry name" value="FNR_nucleotide-bd"/>
</dbReference>
<keyword evidence="7 9" id="KW-0521">NADP</keyword>
<keyword evidence="6 9" id="KW-0274">FAD</keyword>
<comment type="similarity">
    <text evidence="9">In the N-terminal section; belongs to the flavodoxin family.</text>
</comment>
<evidence type="ECO:0000256" key="1">
    <source>
        <dbReference type="ARBA" id="ARBA00001917"/>
    </source>
</evidence>
<dbReference type="SUPFAM" id="SSF63380">
    <property type="entry name" value="Riboflavin synthase domain-like"/>
    <property type="match status" value="1"/>
</dbReference>
<dbReference type="InterPro" id="IPR001433">
    <property type="entry name" value="OxRdtase_FAD/NAD-bd"/>
</dbReference>
<organism evidence="13 14">
    <name type="scientific">Ophiocordyceps australis</name>
    <dbReference type="NCBI Taxonomy" id="1399860"/>
    <lineage>
        <taxon>Eukaryota</taxon>
        <taxon>Fungi</taxon>
        <taxon>Dikarya</taxon>
        <taxon>Ascomycota</taxon>
        <taxon>Pezizomycotina</taxon>
        <taxon>Sordariomycetes</taxon>
        <taxon>Hypocreomycetidae</taxon>
        <taxon>Hypocreales</taxon>
        <taxon>Ophiocordycipitaceae</taxon>
        <taxon>Ophiocordyceps</taxon>
    </lineage>
</organism>
<dbReference type="SUPFAM" id="SSF52218">
    <property type="entry name" value="Flavoproteins"/>
    <property type="match status" value="1"/>
</dbReference>
<dbReference type="Gene3D" id="3.40.50.360">
    <property type="match status" value="1"/>
</dbReference>
<dbReference type="GO" id="GO:0005829">
    <property type="term" value="C:cytosol"/>
    <property type="evidence" value="ECO:0007669"/>
    <property type="project" value="TreeGrafter"/>
</dbReference>
<dbReference type="InterPro" id="IPR023173">
    <property type="entry name" value="NADPH_Cyt_P450_Rdtase_alpha"/>
</dbReference>
<dbReference type="InterPro" id="IPR028879">
    <property type="entry name" value="NDOR1"/>
</dbReference>
<dbReference type="PANTHER" id="PTHR19384">
    <property type="entry name" value="NITRIC OXIDE SYNTHASE-RELATED"/>
    <property type="match status" value="1"/>
</dbReference>
<dbReference type="AlphaFoldDB" id="A0A2C5YBG0"/>
<feature type="binding site" evidence="9">
    <location>
        <begin position="99"/>
        <end position="108"/>
    </location>
    <ligand>
        <name>FMN</name>
        <dbReference type="ChEBI" id="CHEBI:58210"/>
    </ligand>
</feature>
<feature type="binding site" evidence="9">
    <location>
        <begin position="389"/>
        <end position="392"/>
    </location>
    <ligand>
        <name>FAD</name>
        <dbReference type="ChEBI" id="CHEBI:57692"/>
    </ligand>
</feature>
<proteinExistence type="inferred from homology"/>
<dbReference type="InterPro" id="IPR001094">
    <property type="entry name" value="Flavdoxin-like"/>
</dbReference>
<feature type="domain" description="FAD-binding FR-type" evidence="12">
    <location>
        <begin position="208"/>
        <end position="473"/>
    </location>
</feature>
<evidence type="ECO:0000256" key="4">
    <source>
        <dbReference type="ARBA" id="ARBA00022630"/>
    </source>
</evidence>
<evidence type="ECO:0000256" key="2">
    <source>
        <dbReference type="ARBA" id="ARBA00001974"/>
    </source>
</evidence>
<keyword evidence="9" id="KW-0496">Mitochondrion</keyword>
<dbReference type="InterPro" id="IPR029039">
    <property type="entry name" value="Flavoprotein-like_sf"/>
</dbReference>
<dbReference type="GO" id="GO:0016651">
    <property type="term" value="F:oxidoreductase activity, acting on NAD(P)H"/>
    <property type="evidence" value="ECO:0007669"/>
    <property type="project" value="UniProtKB-UniRule"/>
</dbReference>
<protein>
    <recommendedName>
        <fullName evidence="9">NADPH-dependent diflavin oxidoreductase 1</fullName>
        <ecNumber evidence="9">1.18.1.-</ecNumber>
    </recommendedName>
    <alternativeName>
        <fullName evidence="9">NADPH-dependent FMN and FAD-containing oxidoreductase</fullName>
    </alternativeName>
</protein>
<dbReference type="GO" id="GO:0010181">
    <property type="term" value="F:FMN binding"/>
    <property type="evidence" value="ECO:0007669"/>
    <property type="project" value="UniProtKB-UniRule"/>
</dbReference>
<comment type="caution">
    <text evidence="9">Lacks conserved residue(s) required for the propagation of feature annotation.</text>
</comment>
<keyword evidence="14" id="KW-1185">Reference proteome</keyword>
<feature type="binding site" evidence="9">
    <location>
        <position position="134"/>
    </location>
    <ligand>
        <name>FMN</name>
        <dbReference type="ChEBI" id="CHEBI:58210"/>
    </ligand>
</feature>
<feature type="domain" description="Flavodoxin-like" evidence="11">
    <location>
        <begin position="8"/>
        <end position="152"/>
    </location>
</feature>
<dbReference type="GO" id="GO:0050660">
    <property type="term" value="F:flavin adenine dinucleotide binding"/>
    <property type="evidence" value="ECO:0007669"/>
    <property type="project" value="UniProtKB-UniRule"/>
</dbReference>
<dbReference type="Gene3D" id="1.20.990.10">
    <property type="entry name" value="NADPH-cytochrome p450 Reductase, Chain A, domain 3"/>
    <property type="match status" value="1"/>
</dbReference>
<dbReference type="SUPFAM" id="SSF52343">
    <property type="entry name" value="Ferredoxin reductase-like, C-terminal NADP-linked domain"/>
    <property type="match status" value="1"/>
</dbReference>
<comment type="cofactor">
    <cofactor evidence="1 9">
        <name>FMN</name>
        <dbReference type="ChEBI" id="CHEBI:58210"/>
    </cofactor>
</comment>
<evidence type="ECO:0000259" key="11">
    <source>
        <dbReference type="PROSITE" id="PS50902"/>
    </source>
</evidence>
<feature type="binding site" evidence="9">
    <location>
        <begin position="14"/>
        <end position="19"/>
    </location>
    <ligand>
        <name>FMN</name>
        <dbReference type="ChEBI" id="CHEBI:58210"/>
    </ligand>
</feature>
<dbReference type="InterPro" id="IPR017938">
    <property type="entry name" value="Riboflavin_synthase-like_b-brl"/>
</dbReference>
<evidence type="ECO:0000256" key="10">
    <source>
        <dbReference type="SAM" id="MobiDB-lite"/>
    </source>
</evidence>
<keyword evidence="5 9" id="KW-0288">FMN</keyword>
<gene>
    <name evidence="9" type="primary">TAH18</name>
    <name evidence="13" type="ORF">CDD81_4203</name>
</gene>
<dbReference type="GO" id="GO:0160246">
    <property type="term" value="F:NADPH-iron-sulfur [2Fe-2S] protein oxidoreductase activity"/>
    <property type="evidence" value="ECO:0007669"/>
    <property type="project" value="InterPro"/>
</dbReference>
<dbReference type="PANTHER" id="PTHR19384:SF10">
    <property type="entry name" value="NADPH-DEPENDENT DIFLAVIN OXIDOREDUCTASE 1"/>
    <property type="match status" value="1"/>
</dbReference>
<evidence type="ECO:0000256" key="5">
    <source>
        <dbReference type="ARBA" id="ARBA00022643"/>
    </source>
</evidence>
<dbReference type="Pfam" id="PF00175">
    <property type="entry name" value="NAD_binding_1"/>
    <property type="match status" value="1"/>
</dbReference>
<comment type="similarity">
    <text evidence="9">In the C-terminal section; belongs to the flavoprotein pyridine nucleotide cytochrome reductase family.</text>
</comment>
<feature type="binding site" evidence="9">
    <location>
        <position position="359"/>
    </location>
    <ligand>
        <name>FAD</name>
        <dbReference type="ChEBI" id="CHEBI:57692"/>
    </ligand>
</feature>
<evidence type="ECO:0000256" key="7">
    <source>
        <dbReference type="ARBA" id="ARBA00022857"/>
    </source>
</evidence>
<dbReference type="GO" id="GO:0016226">
    <property type="term" value="P:iron-sulfur cluster assembly"/>
    <property type="evidence" value="ECO:0007669"/>
    <property type="project" value="UniProtKB-UniRule"/>
</dbReference>
<reference evidence="13 14" key="1">
    <citation type="submission" date="2017-06" db="EMBL/GenBank/DDBJ databases">
        <title>Ant-infecting Ophiocordyceps genomes reveal a high diversity of potential behavioral manipulation genes and a possible major role for enterotoxins.</title>
        <authorList>
            <person name="De Bekker C."/>
            <person name="Evans H.C."/>
            <person name="Brachmann A."/>
            <person name="Hughes D.P."/>
        </authorList>
    </citation>
    <scope>NUCLEOTIDE SEQUENCE [LARGE SCALE GENOMIC DNA]</scope>
    <source>
        <strain evidence="13 14">Map64</strain>
    </source>
</reference>
<comment type="cofactor">
    <cofactor evidence="2 9">
        <name>FAD</name>
        <dbReference type="ChEBI" id="CHEBI:57692"/>
    </cofactor>
</comment>
<dbReference type="Pfam" id="PF00258">
    <property type="entry name" value="Flavodoxin_1"/>
    <property type="match status" value="1"/>
</dbReference>